<name>A0A4U5JLA8_9GAMM</name>
<reference evidence="5 6" key="1">
    <citation type="submission" date="2019-04" db="EMBL/GenBank/DDBJ databases">
        <title>Reference strain of H23.</title>
        <authorList>
            <person name="Luo X."/>
        </authorList>
    </citation>
    <scope>NUCLEOTIDE SEQUENCE [LARGE SCALE GENOMIC DNA]</scope>
    <source>
        <strain evidence="5 6">H23</strain>
    </source>
</reference>
<dbReference type="InterPro" id="IPR011257">
    <property type="entry name" value="DNA_glycosylase"/>
</dbReference>
<evidence type="ECO:0000313" key="6">
    <source>
        <dbReference type="Proteomes" id="UP000308707"/>
    </source>
</evidence>
<dbReference type="SUPFAM" id="SSF48150">
    <property type="entry name" value="DNA-glycosylase"/>
    <property type="match status" value="1"/>
</dbReference>
<dbReference type="EMBL" id="SZUA01000002">
    <property type="protein sequence ID" value="TKR30274.1"/>
    <property type="molecule type" value="Genomic_DNA"/>
</dbReference>
<evidence type="ECO:0000256" key="1">
    <source>
        <dbReference type="ARBA" id="ARBA00022763"/>
    </source>
</evidence>
<dbReference type="GO" id="GO:0003906">
    <property type="term" value="F:DNA-(apurinic or apyrimidinic site) endonuclease activity"/>
    <property type="evidence" value="ECO:0007669"/>
    <property type="project" value="InterPro"/>
</dbReference>
<dbReference type="Pfam" id="PF22175">
    <property type="entry name" value="Ogg-HhH"/>
    <property type="match status" value="1"/>
</dbReference>
<dbReference type="InterPro" id="IPR012092">
    <property type="entry name" value="DNA_glyclase/AP_lyase_Ogg"/>
</dbReference>
<dbReference type="RefSeq" id="WP_137266704.1">
    <property type="nucleotide sequence ID" value="NZ_SZUA01000002.1"/>
</dbReference>
<keyword evidence="6" id="KW-1185">Reference proteome</keyword>
<keyword evidence="2" id="KW-0378">Hydrolase</keyword>
<dbReference type="Gene3D" id="1.10.1670.10">
    <property type="entry name" value="Helix-hairpin-Helix base-excision DNA repair enzymes (C-terminal)"/>
    <property type="match status" value="1"/>
</dbReference>
<dbReference type="OrthoDB" id="12078at2"/>
<dbReference type="Proteomes" id="UP000308707">
    <property type="component" value="Unassembled WGS sequence"/>
</dbReference>
<keyword evidence="4" id="KW-0326">Glycosidase</keyword>
<protein>
    <submittedName>
        <fullName evidence="5">8-oxoguanine DNA glycosylase</fullName>
    </submittedName>
</protein>
<evidence type="ECO:0000313" key="5">
    <source>
        <dbReference type="EMBL" id="TKR30274.1"/>
    </source>
</evidence>
<gene>
    <name evidence="5" type="ORF">FCE95_09050</name>
</gene>
<evidence type="ECO:0000256" key="4">
    <source>
        <dbReference type="ARBA" id="ARBA00023295"/>
    </source>
</evidence>
<dbReference type="GO" id="GO:0016799">
    <property type="term" value="F:hydrolase activity, hydrolyzing N-glycosyl compounds"/>
    <property type="evidence" value="ECO:0007669"/>
    <property type="project" value="InterPro"/>
</dbReference>
<evidence type="ECO:0000256" key="3">
    <source>
        <dbReference type="ARBA" id="ARBA00023204"/>
    </source>
</evidence>
<organism evidence="5 6">
    <name type="scientific">Luteimonas gilva</name>
    <dbReference type="NCBI Taxonomy" id="2572684"/>
    <lineage>
        <taxon>Bacteria</taxon>
        <taxon>Pseudomonadati</taxon>
        <taxon>Pseudomonadota</taxon>
        <taxon>Gammaproteobacteria</taxon>
        <taxon>Lysobacterales</taxon>
        <taxon>Lysobacteraceae</taxon>
        <taxon>Luteimonas</taxon>
    </lineage>
</organism>
<sequence length="259" mass="29269">MMRKVALPLDSAYVERYLPAADEEVMPGVRWGEPWVVFTPAYWLTQAWMLHMDSTSSSDYRARQGVVEELVFCLLGGFGITAELNIAAFEACERSGLIANREQSVDAWAAELHLPLEINGRKIHYRYPNQKAKFLATAMQRISELRLEGKDARTIRDLLMQLPGVGFKTSSWVVRNVYDSDEVAILDIHLIRAGLLCGLFSTADRIERDYLSMESRFLQFSAALKLRPAALDCLIWDGMREAGELPIRLLAQQNESLAA</sequence>
<dbReference type="Gene3D" id="1.10.340.30">
    <property type="entry name" value="Hypothetical protein, domain 2"/>
    <property type="match status" value="1"/>
</dbReference>
<keyword evidence="3" id="KW-0234">DNA repair</keyword>
<accession>A0A4U5JLA8</accession>
<dbReference type="InterPro" id="IPR023170">
    <property type="entry name" value="HhH_base_excis_C"/>
</dbReference>
<keyword evidence="1" id="KW-0227">DNA damage</keyword>
<evidence type="ECO:0000256" key="2">
    <source>
        <dbReference type="ARBA" id="ARBA00022801"/>
    </source>
</evidence>
<dbReference type="AlphaFoldDB" id="A0A4U5JLA8"/>
<comment type="caution">
    <text evidence="5">The sequence shown here is derived from an EMBL/GenBank/DDBJ whole genome shotgun (WGS) entry which is preliminary data.</text>
</comment>
<proteinExistence type="predicted"/>
<dbReference type="GO" id="GO:0006281">
    <property type="term" value="P:DNA repair"/>
    <property type="evidence" value="ECO:0007669"/>
    <property type="project" value="UniProtKB-KW"/>
</dbReference>